<feature type="region of interest" description="Disordered" evidence="1">
    <location>
        <begin position="1"/>
        <end position="64"/>
    </location>
</feature>
<dbReference type="EMBL" id="JAHUVW010000001">
    <property type="protein sequence ID" value="MBV7670297.1"/>
    <property type="molecule type" value="Genomic_DNA"/>
</dbReference>
<accession>A0A6N9TW59</accession>
<evidence type="ECO:0000313" key="4">
    <source>
        <dbReference type="Proteomes" id="UP000471293"/>
    </source>
</evidence>
<feature type="compositionally biased region" description="Basic and acidic residues" evidence="1">
    <location>
        <begin position="1"/>
        <end position="16"/>
    </location>
</feature>
<evidence type="ECO:0000256" key="1">
    <source>
        <dbReference type="SAM" id="MobiDB-lite"/>
    </source>
</evidence>
<sequence>MSDKKKVKDDLLKPQDNHASGADTGTATPQDNHASGGGVTTLDNHASGEEITTMDNHASAPTPK</sequence>
<evidence type="ECO:0000313" key="2">
    <source>
        <dbReference type="EMBL" id="MBV7670297.1"/>
    </source>
</evidence>
<dbReference type="Proteomes" id="UP000471293">
    <property type="component" value="Unassembled WGS sequence"/>
</dbReference>
<keyword evidence="5" id="KW-1185">Reference proteome</keyword>
<dbReference type="EMBL" id="JAAGLQ010000191">
    <property type="protein sequence ID" value="NEA15744.1"/>
    <property type="molecule type" value="Genomic_DNA"/>
</dbReference>
<evidence type="ECO:0000313" key="5">
    <source>
        <dbReference type="Proteomes" id="UP000735541"/>
    </source>
</evidence>
<organism evidence="3 4">
    <name type="scientific">Streptomyces halstedii</name>
    <dbReference type="NCBI Taxonomy" id="1944"/>
    <lineage>
        <taxon>Bacteria</taxon>
        <taxon>Bacillati</taxon>
        <taxon>Actinomycetota</taxon>
        <taxon>Actinomycetes</taxon>
        <taxon>Kitasatosporales</taxon>
        <taxon>Streptomycetaceae</taxon>
        <taxon>Streptomyces</taxon>
    </lineage>
</organism>
<proteinExistence type="predicted"/>
<comment type="caution">
    <text evidence="3">The sequence shown here is derived from an EMBL/GenBank/DDBJ whole genome shotgun (WGS) entry which is preliminary data.</text>
</comment>
<dbReference type="GeneID" id="97294996"/>
<protein>
    <submittedName>
        <fullName evidence="3">Sigma-like protein</fullName>
    </submittedName>
</protein>
<name>A0A6N9TW59_STRHA</name>
<dbReference type="Proteomes" id="UP000735541">
    <property type="component" value="Unassembled WGS sequence"/>
</dbReference>
<dbReference type="AlphaFoldDB" id="A0A6N9TW59"/>
<reference evidence="3 4" key="1">
    <citation type="submission" date="2020-01" db="EMBL/GenBank/DDBJ databases">
        <title>Insect and environment-associated Actinomycetes.</title>
        <authorList>
            <person name="Currrie C."/>
            <person name="Chevrette M."/>
            <person name="Carlson C."/>
            <person name="Stubbendieck R."/>
            <person name="Wendt-Pienkowski E."/>
        </authorList>
    </citation>
    <scope>NUCLEOTIDE SEQUENCE [LARGE SCALE GENOMIC DNA]</scope>
    <source>
        <strain evidence="3 4">SID11342</strain>
    </source>
</reference>
<feature type="compositionally biased region" description="Polar residues" evidence="1">
    <location>
        <begin position="23"/>
        <end position="33"/>
    </location>
</feature>
<dbReference type="RefSeq" id="WP_103490574.1">
    <property type="nucleotide sequence ID" value="NZ_CP109044.1"/>
</dbReference>
<gene>
    <name evidence="3" type="ORF">G3I29_09415</name>
    <name evidence="2" type="ORF">STHAL_12560</name>
</gene>
<reference evidence="2 5" key="2">
    <citation type="submission" date="2021-07" db="EMBL/GenBank/DDBJ databases">
        <title>Sequencing Streptomyces halstedii LGO-A4 genome an citrus endophytic actinomycete.</title>
        <authorList>
            <person name="Samborskyy M."/>
            <person name="Scott N."/>
            <person name="Deglau R."/>
            <person name="Dickens S."/>
            <person name="Oliveira L.G."/>
        </authorList>
    </citation>
    <scope>NUCLEOTIDE SEQUENCE [LARGE SCALE GENOMIC DNA]</scope>
    <source>
        <strain evidence="2 5">LGO-A4</strain>
    </source>
</reference>
<evidence type="ECO:0000313" key="3">
    <source>
        <dbReference type="EMBL" id="NEA15744.1"/>
    </source>
</evidence>